<feature type="transmembrane region" description="Helical" evidence="12">
    <location>
        <begin position="56"/>
        <end position="79"/>
    </location>
</feature>
<keyword evidence="8" id="KW-0325">Glycoprotein</keyword>
<feature type="region of interest" description="Disordered" evidence="11">
    <location>
        <begin position="456"/>
        <end position="545"/>
    </location>
</feature>
<dbReference type="AlphaFoldDB" id="A0ABD1J1T3"/>
<accession>A0ABD1J1T3</accession>
<comment type="subcellular location">
    <subcellularLocation>
        <location evidence="1">Membrane</location>
        <topology evidence="1">Multi-pass membrane protein</topology>
    </subcellularLocation>
</comment>
<gene>
    <name evidence="14" type="ORF">ACEWY4_022895</name>
</gene>
<evidence type="ECO:0000256" key="5">
    <source>
        <dbReference type="ARBA" id="ARBA00023040"/>
    </source>
</evidence>
<dbReference type="PRINTS" id="PR01176">
    <property type="entry name" value="GABABRECEPTR"/>
</dbReference>
<evidence type="ECO:0000256" key="8">
    <source>
        <dbReference type="ARBA" id="ARBA00023180"/>
    </source>
</evidence>
<feature type="compositionally biased region" description="Polar residues" evidence="11">
    <location>
        <begin position="642"/>
        <end position="659"/>
    </location>
</feature>
<evidence type="ECO:0000256" key="12">
    <source>
        <dbReference type="SAM" id="Phobius"/>
    </source>
</evidence>
<dbReference type="PANTHER" id="PTHR10519">
    <property type="entry name" value="GABA-B RECEPTOR"/>
    <property type="match status" value="1"/>
</dbReference>
<name>A0ABD1J1T3_9TELE</name>
<evidence type="ECO:0000313" key="14">
    <source>
        <dbReference type="EMBL" id="KAL2081042.1"/>
    </source>
</evidence>
<feature type="domain" description="G-protein coupled receptors family 3 profile" evidence="13">
    <location>
        <begin position="54"/>
        <end position="319"/>
    </location>
</feature>
<dbReference type="CDD" id="cd15292">
    <property type="entry name" value="7tmC_GPR156"/>
    <property type="match status" value="1"/>
</dbReference>
<feature type="transmembrane region" description="Helical" evidence="12">
    <location>
        <begin position="264"/>
        <end position="282"/>
    </location>
</feature>
<evidence type="ECO:0000256" key="6">
    <source>
        <dbReference type="ARBA" id="ARBA00023136"/>
    </source>
</evidence>
<feature type="region of interest" description="Disordered" evidence="11">
    <location>
        <begin position="692"/>
        <end position="834"/>
    </location>
</feature>
<evidence type="ECO:0000256" key="7">
    <source>
        <dbReference type="ARBA" id="ARBA00023170"/>
    </source>
</evidence>
<dbReference type="EMBL" id="JBHFQA010000020">
    <property type="protein sequence ID" value="KAL2081042.1"/>
    <property type="molecule type" value="Genomic_DNA"/>
</dbReference>
<evidence type="ECO:0000256" key="1">
    <source>
        <dbReference type="ARBA" id="ARBA00004141"/>
    </source>
</evidence>
<dbReference type="PANTHER" id="PTHR10519:SF20">
    <property type="entry name" value="G-PROTEIN COUPLED RECEPTOR 156-RELATED"/>
    <property type="match status" value="1"/>
</dbReference>
<feature type="transmembrane region" description="Helical" evidence="12">
    <location>
        <begin position="91"/>
        <end position="111"/>
    </location>
</feature>
<keyword evidence="9" id="KW-0807">Transducer</keyword>
<feature type="transmembrane region" description="Helical" evidence="12">
    <location>
        <begin position="170"/>
        <end position="193"/>
    </location>
</feature>
<dbReference type="InterPro" id="IPR017978">
    <property type="entry name" value="GPCR_3_C"/>
</dbReference>
<feature type="region of interest" description="Disordered" evidence="11">
    <location>
        <begin position="402"/>
        <end position="436"/>
    </location>
</feature>
<dbReference type="Pfam" id="PF00003">
    <property type="entry name" value="7tm_3"/>
    <property type="match status" value="1"/>
</dbReference>
<dbReference type="InterPro" id="IPR002455">
    <property type="entry name" value="GPCR3_GABA-B"/>
</dbReference>
<protein>
    <recommendedName>
        <fullName evidence="13">G-protein coupled receptors family 3 profile domain-containing protein</fullName>
    </recommendedName>
</protein>
<feature type="coiled-coil region" evidence="10">
    <location>
        <begin position="363"/>
        <end position="397"/>
    </location>
</feature>
<dbReference type="InterPro" id="IPR041946">
    <property type="entry name" value="GPR156_7TM"/>
</dbReference>
<evidence type="ECO:0000313" key="15">
    <source>
        <dbReference type="Proteomes" id="UP001591681"/>
    </source>
</evidence>
<dbReference type="PROSITE" id="PS50259">
    <property type="entry name" value="G_PROTEIN_RECEP_F3_4"/>
    <property type="match status" value="1"/>
</dbReference>
<feature type="compositionally biased region" description="Polar residues" evidence="11">
    <location>
        <begin position="407"/>
        <end position="423"/>
    </location>
</feature>
<feature type="compositionally biased region" description="Basic and acidic residues" evidence="11">
    <location>
        <begin position="748"/>
        <end position="757"/>
    </location>
</feature>
<evidence type="ECO:0000256" key="4">
    <source>
        <dbReference type="ARBA" id="ARBA00022989"/>
    </source>
</evidence>
<proteinExistence type="inferred from homology"/>
<organism evidence="14 15">
    <name type="scientific">Coilia grayii</name>
    <name type="common">Gray's grenadier anchovy</name>
    <dbReference type="NCBI Taxonomy" id="363190"/>
    <lineage>
        <taxon>Eukaryota</taxon>
        <taxon>Metazoa</taxon>
        <taxon>Chordata</taxon>
        <taxon>Craniata</taxon>
        <taxon>Vertebrata</taxon>
        <taxon>Euteleostomi</taxon>
        <taxon>Actinopterygii</taxon>
        <taxon>Neopterygii</taxon>
        <taxon>Teleostei</taxon>
        <taxon>Clupei</taxon>
        <taxon>Clupeiformes</taxon>
        <taxon>Clupeoidei</taxon>
        <taxon>Engraulidae</taxon>
        <taxon>Coilinae</taxon>
        <taxon>Coilia</taxon>
    </lineage>
</organism>
<keyword evidence="5" id="KW-0297">G-protein coupled receptor</keyword>
<sequence length="895" mass="97558">MQWGPNCSSECVSGLCSIHPTLSSRDGWDTLQRLCTLATERVVEVQGRSLSPVLCAVVWTLLSCGILLSLFFLAFTLRFKNNRIVKMSSPNLNVLTLCGSVMTYSSGFLFAIEEKTLMQGLGPRAVLQGRIWTLCIGTTLVFGPILAKTWRLYRVFTQRIPDKRVIIRDIQLMGLVLVLILVDLLVLGIWGLADPIRCTHSVGAVVKVAEVDVSYSLSQQDSCSSHYSDLWIILLSVLKGSLLLYGTYLAGLTSNVSLPPVNQSLTIVTAVCLVTMSSAVAIPVSRYLHAWPNAVYSVVSGAIFICTLAVNCLLFVPQLTQCRQFEEEMNPNPSQMSKYFSSPSRSLRSMYSEDEVYYLLGENTSMKRLLNEKNAVIDSLQEQVNNAKDKLLKLMSVSHSHVDGEMDSSNTNLNSCSTQTTVVQPDAPATPPLLPQREVLQGSGLPLISPPGPLPLPLPLPASPPPYVPPPPMPPCSDMGGSATSDHQRSSSCPMPPQPHPHSRPLSPPPPAPQADGAPHDSSHGNQRRAAAAPERLSLRRCSEDAQVKPAASLNTEVAIVEEALVTSPVTQPNHVHGSTRLSPQLSVTARPDSVRLPGDTIVSPPATGGVWQGFVSNEQLQEILQELSVDARAGTTIISPSSLLSPNGLTRRPSTNQVPDELSPLSPHSPVSPFYFHYPSISPYAMRKRRPPFYPHRSSPHNTVLTPPPRRCRGAGLQNLDETQGTPDLRNGPDVIVGNDEGNNEGEAEHGEEGRVADTSPHWGRRRRTRRRRSHHHGPPLSSRKCPIMPYSGHADKDASPSDLDGEGSRRNQDAEVGTNPYIGSDSDSDSSSEDYCYYHRPYCESCRQGSYASSSSDSTSDTSDSEYGGVYDLCHPLTHPVVNFNEDLKPTFV</sequence>
<feature type="compositionally biased region" description="Pro residues" evidence="11">
    <location>
        <begin position="494"/>
        <end position="513"/>
    </location>
</feature>
<evidence type="ECO:0000256" key="11">
    <source>
        <dbReference type="SAM" id="MobiDB-lite"/>
    </source>
</evidence>
<feature type="transmembrane region" description="Helical" evidence="12">
    <location>
        <begin position="230"/>
        <end position="252"/>
    </location>
</feature>
<keyword evidence="3 12" id="KW-0812">Transmembrane</keyword>
<evidence type="ECO:0000259" key="13">
    <source>
        <dbReference type="PROSITE" id="PS50259"/>
    </source>
</evidence>
<comment type="similarity">
    <text evidence="2">Belongs to the G-protein coupled receptor 3 family. GABA-B receptor subfamily.</text>
</comment>
<dbReference type="Proteomes" id="UP001591681">
    <property type="component" value="Unassembled WGS sequence"/>
</dbReference>
<keyword evidence="7" id="KW-0675">Receptor</keyword>
<comment type="caution">
    <text evidence="14">The sequence shown here is derived from an EMBL/GenBank/DDBJ whole genome shotgun (WGS) entry which is preliminary data.</text>
</comment>
<evidence type="ECO:0000256" key="10">
    <source>
        <dbReference type="SAM" id="Coils"/>
    </source>
</evidence>
<feature type="transmembrane region" description="Helical" evidence="12">
    <location>
        <begin position="294"/>
        <end position="316"/>
    </location>
</feature>
<keyword evidence="10" id="KW-0175">Coiled coil</keyword>
<feature type="compositionally biased region" description="Pro residues" evidence="11">
    <location>
        <begin position="456"/>
        <end position="475"/>
    </location>
</feature>
<dbReference type="GO" id="GO:0004930">
    <property type="term" value="F:G protein-coupled receptor activity"/>
    <property type="evidence" value="ECO:0007669"/>
    <property type="project" value="UniProtKB-KW"/>
</dbReference>
<feature type="region of interest" description="Disordered" evidence="11">
    <location>
        <begin position="642"/>
        <end position="667"/>
    </location>
</feature>
<evidence type="ECO:0000256" key="3">
    <source>
        <dbReference type="ARBA" id="ARBA00022692"/>
    </source>
</evidence>
<feature type="compositionally biased region" description="Basic residues" evidence="11">
    <location>
        <begin position="764"/>
        <end position="779"/>
    </location>
</feature>
<feature type="transmembrane region" description="Helical" evidence="12">
    <location>
        <begin position="131"/>
        <end position="150"/>
    </location>
</feature>
<evidence type="ECO:0000256" key="2">
    <source>
        <dbReference type="ARBA" id="ARBA00008991"/>
    </source>
</evidence>
<keyword evidence="15" id="KW-1185">Reference proteome</keyword>
<evidence type="ECO:0000256" key="9">
    <source>
        <dbReference type="ARBA" id="ARBA00023224"/>
    </source>
</evidence>
<keyword evidence="6 12" id="KW-0472">Membrane</keyword>
<dbReference type="GO" id="GO:0016020">
    <property type="term" value="C:membrane"/>
    <property type="evidence" value="ECO:0007669"/>
    <property type="project" value="UniProtKB-SubCell"/>
</dbReference>
<reference evidence="14 15" key="1">
    <citation type="submission" date="2024-09" db="EMBL/GenBank/DDBJ databases">
        <title>A chromosome-level genome assembly of Gray's grenadier anchovy, Coilia grayii.</title>
        <authorList>
            <person name="Fu Z."/>
        </authorList>
    </citation>
    <scope>NUCLEOTIDE SEQUENCE [LARGE SCALE GENOMIC DNA]</scope>
    <source>
        <strain evidence="14">G4</strain>
        <tissue evidence="14">Muscle</tissue>
    </source>
</reference>
<keyword evidence="4 12" id="KW-1133">Transmembrane helix</keyword>